<proteinExistence type="predicted"/>
<evidence type="ECO:0000313" key="2">
    <source>
        <dbReference type="EMBL" id="SOJ57080.1"/>
    </source>
</evidence>
<protein>
    <recommendedName>
        <fullName evidence="1">DUF559 domain-containing protein</fullName>
    </recommendedName>
</protein>
<dbReference type="EMBL" id="OCTY01000002">
    <property type="protein sequence ID" value="SOJ57080.1"/>
    <property type="molecule type" value="Genomic_DNA"/>
</dbReference>
<sequence>MREVIVGSEALRQGKLSRYQLRTRYRAIYPDVYLAADTPLTLRRRSEAAWLWSGQRGVLAGLAAAALHGSNWIDDDEPVELIWRNPYPPAGVITRNWRLDRDEVTRVAGLPVTTPARTAFDLGRQLPAAAAVARLDALMRATPFSVEEVLLIAKRHPGGRGIRQVKKVLPRVDPGAASPKETWLRLLLIDAGLPTPQTQLPVVANYRTVALLDMGWERFKVAAEYDGDQHRTVRRQYVHDIRRQKALEELGWVVIRVIAEDHPEHISRKVFEALHRRGYRQPAGPR</sequence>
<dbReference type="InterPro" id="IPR007569">
    <property type="entry name" value="DUF559"/>
</dbReference>
<dbReference type="AlphaFoldDB" id="A0A7Z7NBM9"/>
<dbReference type="Gene3D" id="3.40.960.10">
    <property type="entry name" value="VSR Endonuclease"/>
    <property type="match status" value="1"/>
</dbReference>
<name>A0A7Z7NBM9_9MYCO</name>
<evidence type="ECO:0000313" key="3">
    <source>
        <dbReference type="Proteomes" id="UP000554965"/>
    </source>
</evidence>
<dbReference type="Pfam" id="PF04480">
    <property type="entry name" value="DUF559"/>
    <property type="match status" value="1"/>
</dbReference>
<dbReference type="SUPFAM" id="SSF52980">
    <property type="entry name" value="Restriction endonuclease-like"/>
    <property type="match status" value="1"/>
</dbReference>
<evidence type="ECO:0000259" key="1">
    <source>
        <dbReference type="Pfam" id="PF04480"/>
    </source>
</evidence>
<keyword evidence="3" id="KW-1185">Reference proteome</keyword>
<dbReference type="RefSeq" id="WP_186244578.1">
    <property type="nucleotide sequence ID" value="NZ_OCTY01000002.1"/>
</dbReference>
<organism evidence="2 3">
    <name type="scientific">Mycobacterium simulans</name>
    <dbReference type="NCBI Taxonomy" id="627089"/>
    <lineage>
        <taxon>Bacteria</taxon>
        <taxon>Bacillati</taxon>
        <taxon>Actinomycetota</taxon>
        <taxon>Actinomycetes</taxon>
        <taxon>Mycobacteriales</taxon>
        <taxon>Mycobacteriaceae</taxon>
        <taxon>Mycobacterium</taxon>
    </lineage>
</organism>
<gene>
    <name evidence="2" type="ORF">MSIMFB_04558</name>
</gene>
<dbReference type="InterPro" id="IPR011335">
    <property type="entry name" value="Restrct_endonuc-II-like"/>
</dbReference>
<reference evidence="2 3" key="1">
    <citation type="submission" date="2017-10" db="EMBL/GenBank/DDBJ databases">
        <authorList>
            <consortium name="Urmite Genomes"/>
        </authorList>
    </citation>
    <scope>NUCLEOTIDE SEQUENCE [LARGE SCALE GENOMIC DNA]</scope>
    <source>
        <strain evidence="2 3">FB-527</strain>
    </source>
</reference>
<comment type="caution">
    <text evidence="2">The sequence shown here is derived from an EMBL/GenBank/DDBJ whole genome shotgun (WGS) entry which is preliminary data.</text>
</comment>
<dbReference type="Proteomes" id="UP000554965">
    <property type="component" value="Unassembled WGS sequence"/>
</dbReference>
<feature type="domain" description="DUF559" evidence="1">
    <location>
        <begin position="212"/>
        <end position="261"/>
    </location>
</feature>
<accession>A0A7Z7NBM9</accession>